<reference evidence="1" key="1">
    <citation type="submission" date="2025-08" db="UniProtKB">
        <authorList>
            <consortium name="Ensembl"/>
        </authorList>
    </citation>
    <scope>IDENTIFICATION</scope>
</reference>
<sequence length="22" mass="2431">RCPITLAERLFVVNGWSVSVLA</sequence>
<reference evidence="1" key="2">
    <citation type="submission" date="2025-09" db="UniProtKB">
        <authorList>
            <consortium name="Ensembl"/>
        </authorList>
    </citation>
    <scope>IDENTIFICATION</scope>
</reference>
<dbReference type="Proteomes" id="UP000694415">
    <property type="component" value="Unplaced"/>
</dbReference>
<accession>A0A8C6GLH6</accession>
<proteinExistence type="predicted"/>
<name>A0A8C6GLH6_MUSSI</name>
<dbReference type="GeneTree" id="ENSGT01130000282473"/>
<dbReference type="AlphaFoldDB" id="A0A8C6GLH6"/>
<protein>
    <submittedName>
        <fullName evidence="1">Predicted gene, 17268</fullName>
    </submittedName>
</protein>
<keyword evidence="2" id="KW-1185">Reference proteome</keyword>
<organism evidence="1 2">
    <name type="scientific">Mus spicilegus</name>
    <name type="common">Mound-building mouse</name>
    <dbReference type="NCBI Taxonomy" id="10103"/>
    <lineage>
        <taxon>Eukaryota</taxon>
        <taxon>Metazoa</taxon>
        <taxon>Chordata</taxon>
        <taxon>Craniata</taxon>
        <taxon>Vertebrata</taxon>
        <taxon>Euteleostomi</taxon>
        <taxon>Mammalia</taxon>
        <taxon>Eutheria</taxon>
        <taxon>Euarchontoglires</taxon>
        <taxon>Glires</taxon>
        <taxon>Rodentia</taxon>
        <taxon>Myomorpha</taxon>
        <taxon>Muroidea</taxon>
        <taxon>Muridae</taxon>
        <taxon>Murinae</taxon>
        <taxon>Mus</taxon>
        <taxon>Mus</taxon>
    </lineage>
</organism>
<evidence type="ECO:0000313" key="2">
    <source>
        <dbReference type="Proteomes" id="UP000694415"/>
    </source>
</evidence>
<dbReference type="Ensembl" id="ENSMSIT00000010002.1">
    <property type="protein sequence ID" value="ENSMSIP00000007855.1"/>
    <property type="gene ID" value="ENSMSIG00000006998.1"/>
</dbReference>
<evidence type="ECO:0000313" key="1">
    <source>
        <dbReference type="Ensembl" id="ENSMSIP00000007855.1"/>
    </source>
</evidence>